<keyword evidence="3" id="KW-1185">Reference proteome</keyword>
<evidence type="ECO:0000256" key="1">
    <source>
        <dbReference type="SAM" id="MobiDB-lite"/>
    </source>
</evidence>
<gene>
    <name evidence="2" type="ORF">TNCV_2069581</name>
</gene>
<organism evidence="2 3">
    <name type="scientific">Trichonephila clavipes</name>
    <name type="common">Golden silk orbweaver</name>
    <name type="synonym">Nephila clavipes</name>
    <dbReference type="NCBI Taxonomy" id="2585209"/>
    <lineage>
        <taxon>Eukaryota</taxon>
        <taxon>Metazoa</taxon>
        <taxon>Ecdysozoa</taxon>
        <taxon>Arthropoda</taxon>
        <taxon>Chelicerata</taxon>
        <taxon>Arachnida</taxon>
        <taxon>Araneae</taxon>
        <taxon>Araneomorphae</taxon>
        <taxon>Entelegynae</taxon>
        <taxon>Araneoidea</taxon>
        <taxon>Nephilidae</taxon>
        <taxon>Trichonephila</taxon>
    </lineage>
</organism>
<sequence>MGLSSVARIEHYAENFKEQLPEMMSPTSALSLKTFRHKPFRRTKRLDKARKQATRVHKRRASHSLPMAAGWKAP</sequence>
<evidence type="ECO:0000313" key="3">
    <source>
        <dbReference type="Proteomes" id="UP000887159"/>
    </source>
</evidence>
<dbReference type="Proteomes" id="UP000887159">
    <property type="component" value="Unassembled WGS sequence"/>
</dbReference>
<evidence type="ECO:0000313" key="2">
    <source>
        <dbReference type="EMBL" id="GFY27338.1"/>
    </source>
</evidence>
<name>A0A8X6W2Y8_TRICX</name>
<comment type="caution">
    <text evidence="2">The sequence shown here is derived from an EMBL/GenBank/DDBJ whole genome shotgun (WGS) entry which is preliminary data.</text>
</comment>
<reference evidence="2" key="1">
    <citation type="submission" date="2020-08" db="EMBL/GenBank/DDBJ databases">
        <title>Multicomponent nature underlies the extraordinary mechanical properties of spider dragline silk.</title>
        <authorList>
            <person name="Kono N."/>
            <person name="Nakamura H."/>
            <person name="Mori M."/>
            <person name="Yoshida Y."/>
            <person name="Ohtoshi R."/>
            <person name="Malay A.D."/>
            <person name="Moran D.A.P."/>
            <person name="Tomita M."/>
            <person name="Numata K."/>
            <person name="Arakawa K."/>
        </authorList>
    </citation>
    <scope>NUCLEOTIDE SEQUENCE</scope>
</reference>
<dbReference type="EMBL" id="BMAU01021379">
    <property type="protein sequence ID" value="GFY27338.1"/>
    <property type="molecule type" value="Genomic_DNA"/>
</dbReference>
<proteinExistence type="predicted"/>
<dbReference type="AlphaFoldDB" id="A0A8X6W2Y8"/>
<feature type="compositionally biased region" description="Basic residues" evidence="1">
    <location>
        <begin position="34"/>
        <end position="62"/>
    </location>
</feature>
<feature type="region of interest" description="Disordered" evidence="1">
    <location>
        <begin position="29"/>
        <end position="74"/>
    </location>
</feature>
<accession>A0A8X6W2Y8</accession>
<protein>
    <submittedName>
        <fullName evidence="2">Uncharacterized protein</fullName>
    </submittedName>
</protein>